<feature type="signal peptide" evidence="14">
    <location>
        <begin position="1"/>
        <end position="22"/>
    </location>
</feature>
<evidence type="ECO:0000256" key="5">
    <source>
        <dbReference type="ARBA" id="ARBA00022692"/>
    </source>
</evidence>
<keyword evidence="6 14" id="KW-0732">Signal</keyword>
<comment type="subcellular location">
    <subcellularLocation>
        <location evidence="1 12">Cell outer membrane</location>
        <topology evidence="1 12">Multi-pass membrane protein</topology>
    </subcellularLocation>
</comment>
<dbReference type="Proteomes" id="UP000516148">
    <property type="component" value="Chromosome"/>
</dbReference>
<keyword evidence="9 13" id="KW-0798">TonB box</keyword>
<evidence type="ECO:0000256" key="1">
    <source>
        <dbReference type="ARBA" id="ARBA00004571"/>
    </source>
</evidence>
<dbReference type="PROSITE" id="PS52016">
    <property type="entry name" value="TONB_DEPENDENT_REC_3"/>
    <property type="match status" value="1"/>
</dbReference>
<comment type="similarity">
    <text evidence="12 13">Belongs to the TonB-dependent receptor family.</text>
</comment>
<evidence type="ECO:0000256" key="2">
    <source>
        <dbReference type="ARBA" id="ARBA00022448"/>
    </source>
</evidence>
<evidence type="ECO:0000313" key="17">
    <source>
        <dbReference type="EMBL" id="QNQ09927.1"/>
    </source>
</evidence>
<proteinExistence type="inferred from homology"/>
<dbReference type="Pfam" id="PF00593">
    <property type="entry name" value="TonB_dep_Rec_b-barrel"/>
    <property type="match status" value="1"/>
</dbReference>
<accession>A0A7H0LJS4</accession>
<keyword evidence="7" id="KW-0408">Iron</keyword>
<keyword evidence="2 12" id="KW-0813">Transport</keyword>
<evidence type="ECO:0000313" key="18">
    <source>
        <dbReference type="Proteomes" id="UP000516148"/>
    </source>
</evidence>
<feature type="chain" id="PRO_5028919402" evidence="14">
    <location>
        <begin position="23"/>
        <end position="832"/>
    </location>
</feature>
<evidence type="ECO:0000256" key="13">
    <source>
        <dbReference type="RuleBase" id="RU003357"/>
    </source>
</evidence>
<dbReference type="KEGG" id="spap:H3Z74_01335"/>
<feature type="domain" description="TonB-dependent receptor plug" evidence="16">
    <location>
        <begin position="52"/>
        <end position="158"/>
    </location>
</feature>
<dbReference type="EMBL" id="CP061038">
    <property type="protein sequence ID" value="QNQ09927.1"/>
    <property type="molecule type" value="Genomic_DNA"/>
</dbReference>
<keyword evidence="10 12" id="KW-0472">Membrane</keyword>
<dbReference type="Gene3D" id="2.170.130.10">
    <property type="entry name" value="TonB-dependent receptor, plug domain"/>
    <property type="match status" value="1"/>
</dbReference>
<keyword evidence="4" id="KW-0410">Iron transport</keyword>
<gene>
    <name evidence="17" type="ORF">H3Z74_01335</name>
</gene>
<organism evidence="17 18">
    <name type="scientific">Sphingomonas alpina</name>
    <dbReference type="NCBI Taxonomy" id="653931"/>
    <lineage>
        <taxon>Bacteria</taxon>
        <taxon>Pseudomonadati</taxon>
        <taxon>Pseudomonadota</taxon>
        <taxon>Alphaproteobacteria</taxon>
        <taxon>Sphingomonadales</taxon>
        <taxon>Sphingomonadaceae</taxon>
        <taxon>Sphingomonas</taxon>
    </lineage>
</organism>
<dbReference type="InterPro" id="IPR036942">
    <property type="entry name" value="Beta-barrel_TonB_sf"/>
</dbReference>
<dbReference type="PANTHER" id="PTHR32552:SF89">
    <property type="entry name" value="CATECHOLATE SIDEROPHORE RECEPTOR FIU"/>
    <property type="match status" value="1"/>
</dbReference>
<dbReference type="Pfam" id="PF07715">
    <property type="entry name" value="Plug"/>
    <property type="match status" value="1"/>
</dbReference>
<evidence type="ECO:0000256" key="3">
    <source>
        <dbReference type="ARBA" id="ARBA00022452"/>
    </source>
</evidence>
<evidence type="ECO:0000256" key="9">
    <source>
        <dbReference type="ARBA" id="ARBA00023077"/>
    </source>
</evidence>
<name>A0A7H0LJS4_9SPHN</name>
<evidence type="ECO:0000256" key="12">
    <source>
        <dbReference type="PROSITE-ProRule" id="PRU01360"/>
    </source>
</evidence>
<evidence type="ECO:0000259" key="15">
    <source>
        <dbReference type="Pfam" id="PF00593"/>
    </source>
</evidence>
<evidence type="ECO:0000256" key="14">
    <source>
        <dbReference type="SAM" id="SignalP"/>
    </source>
</evidence>
<protein>
    <submittedName>
        <fullName evidence="17">TonB-dependent receptor</fullName>
    </submittedName>
</protein>
<dbReference type="Gene3D" id="2.40.170.20">
    <property type="entry name" value="TonB-dependent receptor, beta-barrel domain"/>
    <property type="match status" value="1"/>
</dbReference>
<evidence type="ECO:0000256" key="4">
    <source>
        <dbReference type="ARBA" id="ARBA00022496"/>
    </source>
</evidence>
<evidence type="ECO:0000259" key="16">
    <source>
        <dbReference type="Pfam" id="PF07715"/>
    </source>
</evidence>
<dbReference type="InterPro" id="IPR012910">
    <property type="entry name" value="Plug_dom"/>
</dbReference>
<evidence type="ECO:0000256" key="6">
    <source>
        <dbReference type="ARBA" id="ARBA00022729"/>
    </source>
</evidence>
<keyword evidence="5 12" id="KW-0812">Transmembrane</keyword>
<keyword evidence="18" id="KW-1185">Reference proteome</keyword>
<keyword evidence="17" id="KW-0675">Receptor</keyword>
<evidence type="ECO:0000256" key="11">
    <source>
        <dbReference type="ARBA" id="ARBA00023237"/>
    </source>
</evidence>
<dbReference type="AlphaFoldDB" id="A0A7H0LJS4"/>
<dbReference type="InterPro" id="IPR037066">
    <property type="entry name" value="Plug_dom_sf"/>
</dbReference>
<dbReference type="InterPro" id="IPR039426">
    <property type="entry name" value="TonB-dep_rcpt-like"/>
</dbReference>
<dbReference type="GO" id="GO:0009279">
    <property type="term" value="C:cell outer membrane"/>
    <property type="evidence" value="ECO:0007669"/>
    <property type="project" value="UniProtKB-SubCell"/>
</dbReference>
<dbReference type="SUPFAM" id="SSF56935">
    <property type="entry name" value="Porins"/>
    <property type="match status" value="1"/>
</dbReference>
<reference evidence="17 18" key="1">
    <citation type="submission" date="2020-09" db="EMBL/GenBank/DDBJ databases">
        <title>Sphingomonas sp., a new species isolated from pork steak.</title>
        <authorList>
            <person name="Heidler von Heilborn D."/>
        </authorList>
    </citation>
    <scope>NUCLEOTIDE SEQUENCE [LARGE SCALE GENOMIC DNA]</scope>
    <source>
        <strain evidence="18">S8-3T</strain>
    </source>
</reference>
<feature type="domain" description="TonB-dependent receptor-like beta-barrel" evidence="15">
    <location>
        <begin position="330"/>
        <end position="795"/>
    </location>
</feature>
<dbReference type="InterPro" id="IPR000531">
    <property type="entry name" value="Beta-barrel_TonB"/>
</dbReference>
<evidence type="ECO:0000256" key="7">
    <source>
        <dbReference type="ARBA" id="ARBA00023004"/>
    </source>
</evidence>
<keyword evidence="11 12" id="KW-0998">Cell outer membrane</keyword>
<evidence type="ECO:0000256" key="8">
    <source>
        <dbReference type="ARBA" id="ARBA00023065"/>
    </source>
</evidence>
<sequence>MRNNLFMGVAVAALMIPGAAYAQSTGSTEFGEDDIVVTASTARGVEGIVIPDSPKARQILTNDIINRSVPGNTVLDALNIIPGVNFTQSDPFGSAGGNVRIRGFDGNRVSLTWDGFPLNDTGNYAVYSNQTLDPEVIQEVNVNLGATDIDSPTASAAGGTINYKTITPSDKFGAMLVGSAGQNDFMRIFGMVQTGELTSFGTKALASASMARNDKFKGPGRNEKEQYNVSIYQPLGSNGDFLRLSGHFNKNRNNFYRNPGVNDLRTLFGATRIPAAAAATPANPIDLSDFNHAQQDIINNFENDAICARPVRGPGAQNDGAGAAAACSNFYAVRINPTNTGNVRFNSRFTLTDKLLLTTDAAYQYVLANGGGSTTLAENSARARGGTPGAPGVDFNGDGDYLDTVRFFTPNNTNTNRITGTASLIYDINDQNRVRIAYTYERGHHRQTGEWGYLTQTGLPESVFGGRGDARPVLTADGYQIQQRNRLSIALLNQISGEYVGKFLNDALTVQIGVRAPFFKRQLENRCFTEARGSGFAYCTSETFPASQIIAPGGLVPSSGPTPYYAPFKKTYNYNAVLPSAGLMYKFSDSVNVFASYAKGFSAPRTDNLYRSPFVDVQPEKTDSFDLGVRMTNSRVQAQATAWYITYKNRIVTSYDFDQGISLDRNVGKVDSYGVDATVTVKPTDWASITAFGSYIHAELKDNVLLSGSGATSVFAPTKGKRVTETPEWQVGGRALIKAGPVDLGTTVKWVDKRFATDVNDVVAPAYMLVDLDARLKLSDFGLEKTYLQLNVKNLFNEFYFGNISTQINAAANPNFSVGYPRTVLGSVHVEF</sequence>
<keyword evidence="8" id="KW-0406">Ion transport</keyword>
<dbReference type="PANTHER" id="PTHR32552">
    <property type="entry name" value="FERRICHROME IRON RECEPTOR-RELATED"/>
    <property type="match status" value="1"/>
</dbReference>
<dbReference type="GO" id="GO:0015344">
    <property type="term" value="F:siderophore uptake transmembrane transporter activity"/>
    <property type="evidence" value="ECO:0007669"/>
    <property type="project" value="TreeGrafter"/>
</dbReference>
<keyword evidence="3 12" id="KW-1134">Transmembrane beta strand</keyword>
<dbReference type="RefSeq" id="WP_187762236.1">
    <property type="nucleotide sequence ID" value="NZ_CP061038.1"/>
</dbReference>
<evidence type="ECO:0000256" key="10">
    <source>
        <dbReference type="ARBA" id="ARBA00023136"/>
    </source>
</evidence>